<gene>
    <name evidence="2" type="ORF">M6D93_16640</name>
</gene>
<keyword evidence="2" id="KW-0378">Hydrolase</keyword>
<feature type="domain" description="AB hydrolase-1" evidence="1">
    <location>
        <begin position="78"/>
        <end position="337"/>
    </location>
</feature>
<dbReference type="Proteomes" id="UP001056336">
    <property type="component" value="Chromosome"/>
</dbReference>
<dbReference type="InterPro" id="IPR029058">
    <property type="entry name" value="AB_hydrolase_fold"/>
</dbReference>
<dbReference type="Gene3D" id="3.40.50.1820">
    <property type="entry name" value="alpha/beta hydrolase"/>
    <property type="match status" value="1"/>
</dbReference>
<dbReference type="Pfam" id="PF00561">
    <property type="entry name" value="Abhydrolase_1"/>
    <property type="match status" value="1"/>
</dbReference>
<proteinExistence type="predicted"/>
<dbReference type="InterPro" id="IPR000073">
    <property type="entry name" value="AB_hydrolase_1"/>
</dbReference>
<evidence type="ECO:0000313" key="2">
    <source>
        <dbReference type="EMBL" id="UQX87914.1"/>
    </source>
</evidence>
<dbReference type="GO" id="GO:0016787">
    <property type="term" value="F:hydrolase activity"/>
    <property type="evidence" value="ECO:0007669"/>
    <property type="project" value="UniProtKB-KW"/>
</dbReference>
<name>A0ABY4QX33_9ACTN</name>
<evidence type="ECO:0000313" key="3">
    <source>
        <dbReference type="Proteomes" id="UP001056336"/>
    </source>
</evidence>
<protein>
    <submittedName>
        <fullName evidence="2">Alpha/beta hydrolase</fullName>
    </submittedName>
</protein>
<evidence type="ECO:0000259" key="1">
    <source>
        <dbReference type="Pfam" id="PF00561"/>
    </source>
</evidence>
<dbReference type="EMBL" id="CP097332">
    <property type="protein sequence ID" value="UQX87914.1"/>
    <property type="molecule type" value="Genomic_DNA"/>
</dbReference>
<reference evidence="2" key="2">
    <citation type="submission" date="2022-05" db="EMBL/GenBank/DDBJ databases">
        <authorList>
            <person name="Kim J.-S."/>
            <person name="Lee K."/>
            <person name="Suh M."/>
            <person name="Eom M."/>
            <person name="Kim J.-S."/>
            <person name="Kim D.-S."/>
            <person name="Ko S.-H."/>
            <person name="Shin Y."/>
            <person name="Lee J.-S."/>
        </authorList>
    </citation>
    <scope>NUCLEOTIDE SEQUENCE</scope>
    <source>
        <strain evidence="2">N237</strain>
    </source>
</reference>
<dbReference type="PANTHER" id="PTHR43689:SF8">
    <property type="entry name" value="ALPHA_BETA-HYDROLASES SUPERFAMILY PROTEIN"/>
    <property type="match status" value="1"/>
</dbReference>
<keyword evidence="3" id="KW-1185">Reference proteome</keyword>
<accession>A0ABY4QX33</accession>
<reference evidence="2" key="1">
    <citation type="journal article" date="2018" name="Int. J. Syst. Evol. Microbiol.">
        <title>Jatrophihabitans telluris sp. nov., isolated from sediment soil of lava forest wetlands and the emended description of the genus Jatrophihabitans.</title>
        <authorList>
            <person name="Lee K.C."/>
            <person name="Suh M.K."/>
            <person name="Eom M.K."/>
            <person name="Kim K.K."/>
            <person name="Kim J.S."/>
            <person name="Kim D.S."/>
            <person name="Ko S.H."/>
            <person name="Shin Y.K."/>
            <person name="Lee J.S."/>
        </authorList>
    </citation>
    <scope>NUCLEOTIDE SEQUENCE</scope>
    <source>
        <strain evidence="2">N237</strain>
    </source>
</reference>
<dbReference type="SUPFAM" id="SSF53474">
    <property type="entry name" value="alpha/beta-Hydrolases"/>
    <property type="match status" value="1"/>
</dbReference>
<sequence length="365" mass="39235">MKGKVPALVGGAVGLAGAITAAGVAYERKQVTRQRAQIDPHSAASFGAMPVDRQSRVLTEDGISLHVEEVGPTDAPMTVVFVHGFTLDLGSFHFQRAAVGNHFGDEVRMVFYDQRSHGRSDRSPALDCTLEQLGRDLATVIEKTAPTGPLVLVGHSMGGMTVMALASLHPDWFGPDGRISHLSLINTSSGELKTVTLGMPGFLARWRGPVLPLVLRRAAKNVNLVEAGRALGRDLAWMMTKRLSFGSKNVDPAVVAYCTNMIAATPVDVVWDFYPTLMSHDGTLGLKSLLGCRVLLFGAEHDLLTPVAHSRAIAAALPDAELITVPDTGHMLMLERPDAVDGPLLELISEARTTRSRRRSRAATR</sequence>
<dbReference type="PANTHER" id="PTHR43689">
    <property type="entry name" value="HYDROLASE"/>
    <property type="match status" value="1"/>
</dbReference>
<organism evidence="2 3">
    <name type="scientific">Jatrophihabitans telluris</name>
    <dbReference type="NCBI Taxonomy" id="2038343"/>
    <lineage>
        <taxon>Bacteria</taxon>
        <taxon>Bacillati</taxon>
        <taxon>Actinomycetota</taxon>
        <taxon>Actinomycetes</taxon>
        <taxon>Jatrophihabitantales</taxon>
        <taxon>Jatrophihabitantaceae</taxon>
        <taxon>Jatrophihabitans</taxon>
    </lineage>
</organism>
<dbReference type="RefSeq" id="WP_249770909.1">
    <property type="nucleotide sequence ID" value="NZ_CP097332.1"/>
</dbReference>